<dbReference type="SUPFAM" id="SSF88697">
    <property type="entry name" value="PUA domain-like"/>
    <property type="match status" value="2"/>
</dbReference>
<evidence type="ECO:0000256" key="1">
    <source>
        <dbReference type="ARBA" id="ARBA00004496"/>
    </source>
</evidence>
<dbReference type="InterPro" id="IPR004521">
    <property type="entry name" value="Uncharacterised_CHP00451"/>
</dbReference>
<evidence type="ECO:0000259" key="4">
    <source>
        <dbReference type="SMART" id="SM00359"/>
    </source>
</evidence>
<dbReference type="Gene3D" id="3.30.10.10">
    <property type="entry name" value="Trypsin Inhibitor V, subunit A"/>
    <property type="match status" value="1"/>
</dbReference>
<evidence type="ECO:0000256" key="2">
    <source>
        <dbReference type="ARBA" id="ARBA00022490"/>
    </source>
</evidence>
<feature type="compositionally biased region" description="Basic and acidic residues" evidence="3">
    <location>
        <begin position="259"/>
        <end position="270"/>
    </location>
</feature>
<feature type="region of interest" description="Disordered" evidence="3">
    <location>
        <begin position="240"/>
        <end position="270"/>
    </location>
</feature>
<dbReference type="InterPro" id="IPR041366">
    <property type="entry name" value="Pre-PUA"/>
</dbReference>
<dbReference type="PANTHER" id="PTHR22798:SF0">
    <property type="entry name" value="MALIGNANT T-CELL-AMPLIFIED SEQUENCE 1"/>
    <property type="match status" value="1"/>
</dbReference>
<dbReference type="PROSITE" id="PS50890">
    <property type="entry name" value="PUA"/>
    <property type="match status" value="1"/>
</dbReference>
<dbReference type="NCBIfam" id="TIGR00451">
    <property type="entry name" value="unchar_dom_2"/>
    <property type="match status" value="1"/>
</dbReference>
<comment type="caution">
    <text evidence="5">The sequence shown here is derived from an EMBL/GenBank/DDBJ whole genome shotgun (WGS) entry which is preliminary data.</text>
</comment>
<reference evidence="5" key="1">
    <citation type="journal article" date="2023" name="Mol. Phylogenet. Evol.">
        <title>Genome-scale phylogeny and comparative genomics of the fungal order Sordariales.</title>
        <authorList>
            <person name="Hensen N."/>
            <person name="Bonometti L."/>
            <person name="Westerberg I."/>
            <person name="Brannstrom I.O."/>
            <person name="Guillou S."/>
            <person name="Cros-Aarteil S."/>
            <person name="Calhoun S."/>
            <person name="Haridas S."/>
            <person name="Kuo A."/>
            <person name="Mondo S."/>
            <person name="Pangilinan J."/>
            <person name="Riley R."/>
            <person name="LaButti K."/>
            <person name="Andreopoulos B."/>
            <person name="Lipzen A."/>
            <person name="Chen C."/>
            <person name="Yan M."/>
            <person name="Daum C."/>
            <person name="Ng V."/>
            <person name="Clum A."/>
            <person name="Steindorff A."/>
            <person name="Ohm R.A."/>
            <person name="Martin F."/>
            <person name="Silar P."/>
            <person name="Natvig D.O."/>
            <person name="Lalanne C."/>
            <person name="Gautier V."/>
            <person name="Ament-Velasquez S.L."/>
            <person name="Kruys A."/>
            <person name="Hutchinson M.I."/>
            <person name="Powell A.J."/>
            <person name="Barry K."/>
            <person name="Miller A.N."/>
            <person name="Grigoriev I.V."/>
            <person name="Debuchy R."/>
            <person name="Gladieux P."/>
            <person name="Hiltunen Thoren M."/>
            <person name="Johannesson H."/>
        </authorList>
    </citation>
    <scope>NUCLEOTIDE SEQUENCE</scope>
    <source>
        <strain evidence="5">CBS 958.72</strain>
    </source>
</reference>
<dbReference type="Proteomes" id="UP001287356">
    <property type="component" value="Unassembled WGS sequence"/>
</dbReference>
<gene>
    <name evidence="5" type="ORF">B0T24DRAFT_533466</name>
</gene>
<dbReference type="Gene3D" id="3.10.400.20">
    <property type="match status" value="1"/>
</dbReference>
<reference evidence="5" key="2">
    <citation type="submission" date="2023-06" db="EMBL/GenBank/DDBJ databases">
        <authorList>
            <consortium name="Lawrence Berkeley National Laboratory"/>
            <person name="Haridas S."/>
            <person name="Hensen N."/>
            <person name="Bonometti L."/>
            <person name="Westerberg I."/>
            <person name="Brannstrom I.O."/>
            <person name="Guillou S."/>
            <person name="Cros-Aarteil S."/>
            <person name="Calhoun S."/>
            <person name="Kuo A."/>
            <person name="Mondo S."/>
            <person name="Pangilinan J."/>
            <person name="Riley R."/>
            <person name="Labutti K."/>
            <person name="Andreopoulos B."/>
            <person name="Lipzen A."/>
            <person name="Chen C."/>
            <person name="Yanf M."/>
            <person name="Daum C."/>
            <person name="Ng V."/>
            <person name="Clum A."/>
            <person name="Steindorff A."/>
            <person name="Ohm R."/>
            <person name="Martin F."/>
            <person name="Silar P."/>
            <person name="Natvig D."/>
            <person name="Lalanne C."/>
            <person name="Gautier V."/>
            <person name="Ament-Velasquez S.L."/>
            <person name="Kruys A."/>
            <person name="Hutchinson M.I."/>
            <person name="Powell A.J."/>
            <person name="Barry K."/>
            <person name="Miller A.N."/>
            <person name="Grigoriev I.V."/>
            <person name="Debuchy R."/>
            <person name="Gladieux P."/>
            <person name="Thoren M.H."/>
            <person name="Johannesson H."/>
        </authorList>
    </citation>
    <scope>NUCLEOTIDE SEQUENCE</scope>
    <source>
        <strain evidence="5">CBS 958.72</strain>
    </source>
</reference>
<dbReference type="GO" id="GO:0001731">
    <property type="term" value="P:formation of translation preinitiation complex"/>
    <property type="evidence" value="ECO:0007669"/>
    <property type="project" value="TreeGrafter"/>
</dbReference>
<keyword evidence="6" id="KW-1185">Reference proteome</keyword>
<feature type="compositionally biased region" description="Pro residues" evidence="3">
    <location>
        <begin position="84"/>
        <end position="93"/>
    </location>
</feature>
<dbReference type="InterPro" id="IPR002478">
    <property type="entry name" value="PUA"/>
</dbReference>
<dbReference type="SMART" id="SM00359">
    <property type="entry name" value="PUA"/>
    <property type="match status" value="1"/>
</dbReference>
<organism evidence="5 6">
    <name type="scientific">Lasiosphaeria ovina</name>
    <dbReference type="NCBI Taxonomy" id="92902"/>
    <lineage>
        <taxon>Eukaryota</taxon>
        <taxon>Fungi</taxon>
        <taxon>Dikarya</taxon>
        <taxon>Ascomycota</taxon>
        <taxon>Pezizomycotina</taxon>
        <taxon>Sordariomycetes</taxon>
        <taxon>Sordariomycetidae</taxon>
        <taxon>Sordariales</taxon>
        <taxon>Lasiosphaeriaceae</taxon>
        <taxon>Lasiosphaeria</taxon>
    </lineage>
</organism>
<name>A0AAE0N303_9PEZI</name>
<dbReference type="CDD" id="cd21155">
    <property type="entry name" value="PUA_MCTS-1-like"/>
    <property type="match status" value="1"/>
</dbReference>
<dbReference type="Pfam" id="PF11720">
    <property type="entry name" value="Inhibitor_I78"/>
    <property type="match status" value="1"/>
</dbReference>
<evidence type="ECO:0000256" key="3">
    <source>
        <dbReference type="SAM" id="MobiDB-lite"/>
    </source>
</evidence>
<dbReference type="InterPro" id="IPR015947">
    <property type="entry name" value="PUA-like_sf"/>
</dbReference>
<dbReference type="GO" id="GO:0003723">
    <property type="term" value="F:RNA binding"/>
    <property type="evidence" value="ECO:0007669"/>
    <property type="project" value="InterPro"/>
</dbReference>
<dbReference type="AlphaFoldDB" id="A0AAE0N303"/>
<dbReference type="PANTHER" id="PTHR22798">
    <property type="entry name" value="MCT-1 PROTEIN"/>
    <property type="match status" value="1"/>
</dbReference>
<dbReference type="CDD" id="cd11609">
    <property type="entry name" value="MCT1_N"/>
    <property type="match status" value="1"/>
</dbReference>
<feature type="region of interest" description="Disordered" evidence="3">
    <location>
        <begin position="78"/>
        <end position="117"/>
    </location>
</feature>
<keyword evidence="2" id="KW-0963">Cytoplasm</keyword>
<proteinExistence type="predicted"/>
<dbReference type="InterPro" id="IPR016437">
    <property type="entry name" value="MCT-1/Tma20"/>
</dbReference>
<dbReference type="GO" id="GO:0005737">
    <property type="term" value="C:cytoplasm"/>
    <property type="evidence" value="ECO:0007669"/>
    <property type="project" value="UniProtKB-SubCell"/>
</dbReference>
<sequence>MPLVVPGITTDPSDKTEEWTNKLVGKTLAEDGSSDETTFLKSDLPEQTRIIEPGSMVTKDYNPDRLNVHLKDDGTVSHVLHPSRAPPATPPLKPLHRGASSGQRQTALPKRDGRKSQTTAYFQFHKKNLTASPKQKLKSSIQRALRQSLLTTYPLLGPHIDEVLPKKSSLEQMKLPDRVNLFVLDSDPLFFQLDIPSNAPLLPHLRLVHRFPQAFPTVRIDRGAIRFVLSGATLMAPGLTSPGGRLPLPAPASDDEEAEPKTEGVDADGHWSRELEKGEPVVVMAEGKEEACAVGLLAMGTKETKAKGKGPVIEETHFLGDGLWRLTID</sequence>
<dbReference type="EMBL" id="JAULSN010000006">
    <property type="protein sequence ID" value="KAK3368862.1"/>
    <property type="molecule type" value="Genomic_DNA"/>
</dbReference>
<dbReference type="Pfam" id="PF17832">
    <property type="entry name" value="Pre-PUA"/>
    <property type="match status" value="1"/>
</dbReference>
<feature type="domain" description="PUA" evidence="4">
    <location>
        <begin position="216"/>
        <end position="320"/>
    </location>
</feature>
<evidence type="ECO:0000313" key="5">
    <source>
        <dbReference type="EMBL" id="KAK3368862.1"/>
    </source>
</evidence>
<dbReference type="InterPro" id="IPR021719">
    <property type="entry name" value="Prot_inh_I78"/>
</dbReference>
<protein>
    <submittedName>
        <fullName evidence="5">PUA RNA binding domain protein</fullName>
    </submittedName>
</protein>
<comment type="subcellular location">
    <subcellularLocation>
        <location evidence="1">Cytoplasm</location>
    </subcellularLocation>
</comment>
<evidence type="ECO:0000313" key="6">
    <source>
        <dbReference type="Proteomes" id="UP001287356"/>
    </source>
</evidence>
<accession>A0AAE0N303</accession>